<dbReference type="EMBL" id="QXFW01000601">
    <property type="protein sequence ID" value="KAE9007618.1"/>
    <property type="molecule type" value="Genomic_DNA"/>
</dbReference>
<dbReference type="AlphaFoldDB" id="A0A6A3KQF4"/>
<accession>A0A6A3KQF4</accession>
<gene>
    <name evidence="1" type="ORF">PF011_g11054</name>
</gene>
<evidence type="ECO:0000313" key="2">
    <source>
        <dbReference type="Proteomes" id="UP000460718"/>
    </source>
</evidence>
<protein>
    <submittedName>
        <fullName evidence="1">Uncharacterized protein</fullName>
    </submittedName>
</protein>
<organism evidence="1 2">
    <name type="scientific">Phytophthora fragariae</name>
    <dbReference type="NCBI Taxonomy" id="53985"/>
    <lineage>
        <taxon>Eukaryota</taxon>
        <taxon>Sar</taxon>
        <taxon>Stramenopiles</taxon>
        <taxon>Oomycota</taxon>
        <taxon>Peronosporomycetes</taxon>
        <taxon>Peronosporales</taxon>
        <taxon>Peronosporaceae</taxon>
        <taxon>Phytophthora</taxon>
    </lineage>
</organism>
<sequence>MRWRIFTALCLATSHLRMQMMTTVAMMIRYLRISTTTTTEKSDKLCSFIWTASKSRQISVVLYIGSILSISDWLTPAS</sequence>
<reference evidence="1 2" key="1">
    <citation type="submission" date="2018-09" db="EMBL/GenBank/DDBJ databases">
        <title>Genomic investigation of the strawberry pathogen Phytophthora fragariae indicates pathogenicity is determined by transcriptional variation in three key races.</title>
        <authorList>
            <person name="Adams T.M."/>
            <person name="Armitage A.D."/>
            <person name="Sobczyk M.K."/>
            <person name="Bates H.J."/>
            <person name="Dunwell J.M."/>
            <person name="Nellist C.F."/>
            <person name="Harrison R.J."/>
        </authorList>
    </citation>
    <scope>NUCLEOTIDE SEQUENCE [LARGE SCALE GENOMIC DNA]</scope>
    <source>
        <strain evidence="1 2">SCRP245</strain>
    </source>
</reference>
<comment type="caution">
    <text evidence="1">The sequence shown here is derived from an EMBL/GenBank/DDBJ whole genome shotgun (WGS) entry which is preliminary data.</text>
</comment>
<evidence type="ECO:0000313" key="1">
    <source>
        <dbReference type="EMBL" id="KAE9007618.1"/>
    </source>
</evidence>
<proteinExistence type="predicted"/>
<name>A0A6A3KQF4_9STRA</name>
<dbReference type="Proteomes" id="UP000460718">
    <property type="component" value="Unassembled WGS sequence"/>
</dbReference>